<keyword evidence="4 8" id="KW-1003">Cell membrane</keyword>
<evidence type="ECO:0000256" key="3">
    <source>
        <dbReference type="ARBA" id="ARBA00022448"/>
    </source>
</evidence>
<dbReference type="GO" id="GO:0005886">
    <property type="term" value="C:plasma membrane"/>
    <property type="evidence" value="ECO:0007669"/>
    <property type="project" value="UniProtKB-SubCell"/>
</dbReference>
<keyword evidence="3 8" id="KW-0813">Transport</keyword>
<dbReference type="NCBIfam" id="NF004812">
    <property type="entry name" value="PRK06161.1"/>
    <property type="match status" value="1"/>
</dbReference>
<dbReference type="Pfam" id="PF04066">
    <property type="entry name" value="MrpF_PhaF"/>
    <property type="match status" value="1"/>
</dbReference>
<dbReference type="Proteomes" id="UP000295543">
    <property type="component" value="Unassembled WGS sequence"/>
</dbReference>
<keyword evidence="8" id="KW-0050">Antiport</keyword>
<evidence type="ECO:0000313" key="10">
    <source>
        <dbReference type="EMBL" id="TDK29941.1"/>
    </source>
</evidence>
<evidence type="ECO:0000256" key="9">
    <source>
        <dbReference type="SAM" id="Phobius"/>
    </source>
</evidence>
<dbReference type="OrthoDB" id="9800226at2"/>
<feature type="transmembrane region" description="Helical" evidence="9">
    <location>
        <begin position="62"/>
        <end position="85"/>
    </location>
</feature>
<keyword evidence="11" id="KW-1185">Reference proteome</keyword>
<keyword evidence="5 9" id="KW-0812">Transmembrane</keyword>
<dbReference type="EMBL" id="SMTG01000005">
    <property type="protein sequence ID" value="TDK29941.1"/>
    <property type="molecule type" value="Genomic_DNA"/>
</dbReference>
<comment type="caution">
    <text evidence="10">The sequence shown here is derived from an EMBL/GenBank/DDBJ whole genome shotgun (WGS) entry which is preliminary data.</text>
</comment>
<organism evidence="10 11">
    <name type="scientific">Luteimonas terrae</name>
    <dbReference type="NCBI Taxonomy" id="1530191"/>
    <lineage>
        <taxon>Bacteria</taxon>
        <taxon>Pseudomonadati</taxon>
        <taxon>Pseudomonadota</taxon>
        <taxon>Gammaproteobacteria</taxon>
        <taxon>Lysobacterales</taxon>
        <taxon>Lysobacteraceae</taxon>
        <taxon>Luteimonas</taxon>
    </lineage>
</organism>
<keyword evidence="8" id="KW-0406">Ion transport</keyword>
<evidence type="ECO:0000256" key="6">
    <source>
        <dbReference type="ARBA" id="ARBA00022989"/>
    </source>
</evidence>
<dbReference type="InterPro" id="IPR007208">
    <property type="entry name" value="MrpF/PhaF-like"/>
</dbReference>
<dbReference type="GO" id="GO:0015385">
    <property type="term" value="F:sodium:proton antiporter activity"/>
    <property type="evidence" value="ECO:0007669"/>
    <property type="project" value="TreeGrafter"/>
</dbReference>
<sequence>MTIIDIAIIVGMHVVGLAMLLSLWRLLRGPTAPDRILALDTLYISAIAQLIMFGMLLDTEVYFEAALIIAMLGFVGTVVLSKYVVRRDIVE</sequence>
<evidence type="ECO:0000313" key="11">
    <source>
        <dbReference type="Proteomes" id="UP000295543"/>
    </source>
</evidence>
<dbReference type="PANTHER" id="PTHR34702:SF1">
    <property type="entry name" value="NA(+)_H(+) ANTIPORTER SUBUNIT F"/>
    <property type="match status" value="1"/>
</dbReference>
<accession>A0A4R5U6S3</accession>
<evidence type="ECO:0000256" key="1">
    <source>
        <dbReference type="ARBA" id="ARBA00004651"/>
    </source>
</evidence>
<evidence type="ECO:0000256" key="5">
    <source>
        <dbReference type="ARBA" id="ARBA00022692"/>
    </source>
</evidence>
<name>A0A4R5U6S3_9GAMM</name>
<reference evidence="10 11" key="1">
    <citation type="submission" date="2019-03" db="EMBL/GenBank/DDBJ databases">
        <title>Luteimonas zhaokaii sp.nov., isolated from the rectal contents of Plateau pika in Yushu, Qinghai Province, China.</title>
        <authorList>
            <person name="Zhang G."/>
        </authorList>
    </citation>
    <scope>NUCLEOTIDE SEQUENCE [LARGE SCALE GENOMIC DNA]</scope>
    <source>
        <strain evidence="10 11">THG-MD21</strain>
    </source>
</reference>
<keyword evidence="6 9" id="KW-1133">Transmembrane helix</keyword>
<comment type="subcellular location">
    <subcellularLocation>
        <location evidence="1 8">Cell membrane</location>
        <topology evidence="1 8">Multi-pass membrane protein</topology>
    </subcellularLocation>
</comment>
<dbReference type="RefSeq" id="WP_055246349.1">
    <property type="nucleotide sequence ID" value="NZ_SMTG01000005.1"/>
</dbReference>
<evidence type="ECO:0000256" key="2">
    <source>
        <dbReference type="ARBA" id="ARBA00009212"/>
    </source>
</evidence>
<keyword evidence="7 8" id="KW-0472">Membrane</keyword>
<gene>
    <name evidence="10" type="ORF">E2F49_12085</name>
</gene>
<feature type="transmembrane region" description="Helical" evidence="9">
    <location>
        <begin position="36"/>
        <end position="56"/>
    </location>
</feature>
<protein>
    <submittedName>
        <fullName evidence="10">K+/H+ antiporter subunit F</fullName>
    </submittedName>
</protein>
<evidence type="ECO:0000256" key="4">
    <source>
        <dbReference type="ARBA" id="ARBA00022475"/>
    </source>
</evidence>
<dbReference type="PIRSF" id="PIRSF028784">
    <property type="entry name" value="MrpF"/>
    <property type="match status" value="1"/>
</dbReference>
<feature type="transmembrane region" description="Helical" evidence="9">
    <location>
        <begin position="6"/>
        <end position="24"/>
    </location>
</feature>
<comment type="similarity">
    <text evidence="2 8">Belongs to the CPA3 antiporters (TC 2.A.63) subunit F family.</text>
</comment>
<evidence type="ECO:0000256" key="7">
    <source>
        <dbReference type="ARBA" id="ARBA00023136"/>
    </source>
</evidence>
<proteinExistence type="inferred from homology"/>
<evidence type="ECO:0000256" key="8">
    <source>
        <dbReference type="PIRNR" id="PIRNR028784"/>
    </source>
</evidence>
<dbReference type="PANTHER" id="PTHR34702">
    <property type="entry name" value="NA(+)/H(+) ANTIPORTER SUBUNIT F1"/>
    <property type="match status" value="1"/>
</dbReference>
<dbReference type="AlphaFoldDB" id="A0A4R5U6S3"/>